<dbReference type="Pfam" id="PF08352">
    <property type="entry name" value="oligo_HPY"/>
    <property type="match status" value="1"/>
</dbReference>
<dbReference type="Pfam" id="PF00005">
    <property type="entry name" value="ABC_tran"/>
    <property type="match status" value="1"/>
</dbReference>
<keyword evidence="3" id="KW-0813">Transport</keyword>
<dbReference type="PANTHER" id="PTHR43297:SF2">
    <property type="entry name" value="DIPEPTIDE TRANSPORT ATP-BINDING PROTEIN DPPD"/>
    <property type="match status" value="1"/>
</dbReference>
<dbReference type="PANTHER" id="PTHR43297">
    <property type="entry name" value="OLIGOPEPTIDE TRANSPORT ATP-BINDING PROTEIN APPD"/>
    <property type="match status" value="1"/>
</dbReference>
<dbReference type="InterPro" id="IPR003439">
    <property type="entry name" value="ABC_transporter-like_ATP-bd"/>
</dbReference>
<dbReference type="EMBL" id="JAPJZI010000001">
    <property type="protein sequence ID" value="MDA5399714.1"/>
    <property type="molecule type" value="Genomic_DNA"/>
</dbReference>
<comment type="subcellular location">
    <subcellularLocation>
        <location evidence="1">Cell inner membrane</location>
        <topology evidence="1">Peripheral membrane protein</topology>
    </subcellularLocation>
</comment>
<comment type="similarity">
    <text evidence="2">Belongs to the ABC transporter superfamily.</text>
</comment>
<keyword evidence="5" id="KW-0547">Nucleotide-binding</keyword>
<dbReference type="GO" id="GO:0015833">
    <property type="term" value="P:peptide transport"/>
    <property type="evidence" value="ECO:0007669"/>
    <property type="project" value="InterPro"/>
</dbReference>
<dbReference type="GO" id="GO:0005886">
    <property type="term" value="C:plasma membrane"/>
    <property type="evidence" value="ECO:0007669"/>
    <property type="project" value="UniProtKB-SubCell"/>
</dbReference>
<dbReference type="GO" id="GO:0005524">
    <property type="term" value="F:ATP binding"/>
    <property type="evidence" value="ECO:0007669"/>
    <property type="project" value="UniProtKB-KW"/>
</dbReference>
<evidence type="ECO:0000313" key="9">
    <source>
        <dbReference type="EMBL" id="MDA5399714.1"/>
    </source>
</evidence>
<evidence type="ECO:0000256" key="2">
    <source>
        <dbReference type="ARBA" id="ARBA00005417"/>
    </source>
</evidence>
<comment type="caution">
    <text evidence="9">The sequence shown here is derived from an EMBL/GenBank/DDBJ whole genome shotgun (WGS) entry which is preliminary data.</text>
</comment>
<dbReference type="GO" id="GO:0055085">
    <property type="term" value="P:transmembrane transport"/>
    <property type="evidence" value="ECO:0007669"/>
    <property type="project" value="UniProtKB-ARBA"/>
</dbReference>
<evidence type="ECO:0000256" key="1">
    <source>
        <dbReference type="ARBA" id="ARBA00004417"/>
    </source>
</evidence>
<dbReference type="Proteomes" id="UP001151234">
    <property type="component" value="Unassembled WGS sequence"/>
</dbReference>
<dbReference type="SUPFAM" id="SSF52540">
    <property type="entry name" value="P-loop containing nucleoside triphosphate hydrolases"/>
    <property type="match status" value="1"/>
</dbReference>
<evidence type="ECO:0000313" key="10">
    <source>
        <dbReference type="Proteomes" id="UP001151234"/>
    </source>
</evidence>
<dbReference type="AlphaFoldDB" id="A0A9X3ZI06"/>
<protein>
    <submittedName>
        <fullName evidence="9">ABC transporter ATP-binding protein</fullName>
    </submittedName>
</protein>
<sequence>MTGAQAENVLEICGLRTSFLAGSKRAVVVDDLSFNLRKGEILGIVGESGSGKSVTLLSVMGLLPERVAKVEAGSAVFAGRDLIAMPFGGLRDIRGNRVAFIFQEPMSSFNPVLTVGSQIAEALTAHGLCSQSVAKDRAISALQAVQMPEADKRFDQYPHEFSGGMLQRAMIAMALACHPEVLIADEPTTALDVTIQAQVLQLIRDLRDEQGMSIILISHDLGVIAEMADRVVVMYGGRKMEEADVFTLFEDCQHPYTQGLLAANPAFEAMMDASEGAQARLTEIPGSMPSPLDRASGCNFAPRCSLASKTCSEQRPEERQIGEGHLIRCWNSGDAND</sequence>
<evidence type="ECO:0000256" key="7">
    <source>
        <dbReference type="ARBA" id="ARBA00023136"/>
    </source>
</evidence>
<name>A0A9X3ZI06_9HYPH</name>
<dbReference type="InterPro" id="IPR013563">
    <property type="entry name" value="Oligopep_ABC_C"/>
</dbReference>
<keyword evidence="10" id="KW-1185">Reference proteome</keyword>
<dbReference type="InterPro" id="IPR017871">
    <property type="entry name" value="ABC_transporter-like_CS"/>
</dbReference>
<evidence type="ECO:0000256" key="5">
    <source>
        <dbReference type="ARBA" id="ARBA00022741"/>
    </source>
</evidence>
<reference evidence="9" key="1">
    <citation type="submission" date="2022-11" db="EMBL/GenBank/DDBJ databases">
        <title>Draft genome sequence of Hoeflea poritis E7-10 and Hoeflea prorocentri PM5-8, separated from scleractinian coral Porites lutea and marine dinoflagellate.</title>
        <authorList>
            <person name="Zhang G."/>
            <person name="Wei Q."/>
            <person name="Cai L."/>
        </authorList>
    </citation>
    <scope>NUCLEOTIDE SEQUENCE</scope>
    <source>
        <strain evidence="9">PM5-8</strain>
    </source>
</reference>
<dbReference type="FunFam" id="3.40.50.300:FF:000016">
    <property type="entry name" value="Oligopeptide ABC transporter ATP-binding component"/>
    <property type="match status" value="1"/>
</dbReference>
<evidence type="ECO:0000259" key="8">
    <source>
        <dbReference type="PROSITE" id="PS50893"/>
    </source>
</evidence>
<feature type="domain" description="ABC transporter" evidence="8">
    <location>
        <begin position="4"/>
        <end position="261"/>
    </location>
</feature>
<evidence type="ECO:0000256" key="6">
    <source>
        <dbReference type="ARBA" id="ARBA00022840"/>
    </source>
</evidence>
<dbReference type="PROSITE" id="PS00211">
    <property type="entry name" value="ABC_TRANSPORTER_1"/>
    <property type="match status" value="1"/>
</dbReference>
<dbReference type="InterPro" id="IPR003593">
    <property type="entry name" value="AAA+_ATPase"/>
</dbReference>
<accession>A0A9X3ZI06</accession>
<dbReference type="NCBIfam" id="TIGR01727">
    <property type="entry name" value="oligo_HPY"/>
    <property type="match status" value="1"/>
</dbReference>
<dbReference type="InterPro" id="IPR027417">
    <property type="entry name" value="P-loop_NTPase"/>
</dbReference>
<dbReference type="GO" id="GO:0016887">
    <property type="term" value="F:ATP hydrolysis activity"/>
    <property type="evidence" value="ECO:0007669"/>
    <property type="project" value="InterPro"/>
</dbReference>
<organism evidence="9 10">
    <name type="scientific">Hoeflea prorocentri</name>
    <dbReference type="NCBI Taxonomy" id="1922333"/>
    <lineage>
        <taxon>Bacteria</taxon>
        <taxon>Pseudomonadati</taxon>
        <taxon>Pseudomonadota</taxon>
        <taxon>Alphaproteobacteria</taxon>
        <taxon>Hyphomicrobiales</taxon>
        <taxon>Rhizobiaceae</taxon>
        <taxon>Hoeflea</taxon>
    </lineage>
</organism>
<gene>
    <name evidence="9" type="ORF">OQ273_14120</name>
</gene>
<dbReference type="CDD" id="cd03257">
    <property type="entry name" value="ABC_NikE_OppD_transporters"/>
    <property type="match status" value="1"/>
</dbReference>
<proteinExistence type="inferred from homology"/>
<keyword evidence="6 9" id="KW-0067">ATP-binding</keyword>
<dbReference type="Gene3D" id="3.40.50.300">
    <property type="entry name" value="P-loop containing nucleotide triphosphate hydrolases"/>
    <property type="match status" value="1"/>
</dbReference>
<evidence type="ECO:0000256" key="4">
    <source>
        <dbReference type="ARBA" id="ARBA00022475"/>
    </source>
</evidence>
<keyword evidence="4" id="KW-1003">Cell membrane</keyword>
<dbReference type="InterPro" id="IPR050388">
    <property type="entry name" value="ABC_Ni/Peptide_Import"/>
</dbReference>
<evidence type="ECO:0000256" key="3">
    <source>
        <dbReference type="ARBA" id="ARBA00022448"/>
    </source>
</evidence>
<dbReference type="PROSITE" id="PS50893">
    <property type="entry name" value="ABC_TRANSPORTER_2"/>
    <property type="match status" value="1"/>
</dbReference>
<dbReference type="SMART" id="SM00382">
    <property type="entry name" value="AAA"/>
    <property type="match status" value="1"/>
</dbReference>
<dbReference type="RefSeq" id="WP_267991135.1">
    <property type="nucleotide sequence ID" value="NZ_JAPJZI010000001.1"/>
</dbReference>
<keyword evidence="7" id="KW-0472">Membrane</keyword>